<keyword evidence="2" id="KW-1185">Reference proteome</keyword>
<dbReference type="AlphaFoldDB" id="A0A8T2ZAW7"/>
<reference evidence="1" key="1">
    <citation type="journal article" date="2021" name="J. Hered.">
        <title>Genome Assembly of Salicaceae Populus deltoides (Eastern Cottonwood) I-69 Based on Nanopore Sequencing and Hi-C Technologies.</title>
        <authorList>
            <person name="Bai S."/>
            <person name="Wu H."/>
            <person name="Zhang J."/>
            <person name="Pan Z."/>
            <person name="Zhao W."/>
            <person name="Li Z."/>
            <person name="Tong C."/>
        </authorList>
    </citation>
    <scope>NUCLEOTIDE SEQUENCE</scope>
    <source>
        <tissue evidence="1">Leaf</tissue>
    </source>
</reference>
<gene>
    <name evidence="1" type="ORF">H0E87_007359</name>
</gene>
<sequence>MRGCLGWWQVTPLAEEGGLIWVPWRHVLGRSGSLMVETGGRGKNRFGEEKEMQGDRLVKGRRLCLGEDVGGEGYVFMAVKREMRTMEMVELRGKMWGSDMAGGALALWFW</sequence>
<proteinExistence type="predicted"/>
<dbReference type="Proteomes" id="UP000807159">
    <property type="component" value="Chromosome 3"/>
</dbReference>
<name>A0A8T2ZAW7_POPDE</name>
<protein>
    <submittedName>
        <fullName evidence="1">Uncharacterized protein</fullName>
    </submittedName>
</protein>
<organism evidence="1 2">
    <name type="scientific">Populus deltoides</name>
    <name type="common">Eastern poplar</name>
    <name type="synonym">Eastern cottonwood</name>
    <dbReference type="NCBI Taxonomy" id="3696"/>
    <lineage>
        <taxon>Eukaryota</taxon>
        <taxon>Viridiplantae</taxon>
        <taxon>Streptophyta</taxon>
        <taxon>Embryophyta</taxon>
        <taxon>Tracheophyta</taxon>
        <taxon>Spermatophyta</taxon>
        <taxon>Magnoliopsida</taxon>
        <taxon>eudicotyledons</taxon>
        <taxon>Gunneridae</taxon>
        <taxon>Pentapetalae</taxon>
        <taxon>rosids</taxon>
        <taxon>fabids</taxon>
        <taxon>Malpighiales</taxon>
        <taxon>Salicaceae</taxon>
        <taxon>Saliceae</taxon>
        <taxon>Populus</taxon>
    </lineage>
</organism>
<evidence type="ECO:0000313" key="1">
    <source>
        <dbReference type="EMBL" id="KAH8514495.1"/>
    </source>
</evidence>
<comment type="caution">
    <text evidence="1">The sequence shown here is derived from an EMBL/GenBank/DDBJ whole genome shotgun (WGS) entry which is preliminary data.</text>
</comment>
<evidence type="ECO:0000313" key="2">
    <source>
        <dbReference type="Proteomes" id="UP000807159"/>
    </source>
</evidence>
<dbReference type="EMBL" id="JACEGQ020000003">
    <property type="protein sequence ID" value="KAH8514495.1"/>
    <property type="molecule type" value="Genomic_DNA"/>
</dbReference>
<accession>A0A8T2ZAW7</accession>